<organism evidence="14 15">
    <name type="scientific">Xylaria bambusicola</name>
    <dbReference type="NCBI Taxonomy" id="326684"/>
    <lineage>
        <taxon>Eukaryota</taxon>
        <taxon>Fungi</taxon>
        <taxon>Dikarya</taxon>
        <taxon>Ascomycota</taxon>
        <taxon>Pezizomycotina</taxon>
        <taxon>Sordariomycetes</taxon>
        <taxon>Xylariomycetidae</taxon>
        <taxon>Xylariales</taxon>
        <taxon>Xylariaceae</taxon>
        <taxon>Xylaria</taxon>
    </lineage>
</organism>
<dbReference type="EMBL" id="JAWHQM010000004">
    <property type="protein sequence ID" value="KAK5626787.1"/>
    <property type="molecule type" value="Genomic_DNA"/>
</dbReference>
<dbReference type="EC" id="6.1.1.21" evidence="3"/>
<dbReference type="InterPro" id="IPR033656">
    <property type="entry name" value="HisRS_anticodon"/>
</dbReference>
<dbReference type="GO" id="GO:0006427">
    <property type="term" value="P:histidyl-tRNA aminoacylation"/>
    <property type="evidence" value="ECO:0007669"/>
    <property type="project" value="TreeGrafter"/>
</dbReference>
<keyword evidence="6" id="KW-0547">Nucleotide-binding</keyword>
<keyword evidence="8" id="KW-0648">Protein biosynthesis</keyword>
<evidence type="ECO:0000259" key="13">
    <source>
        <dbReference type="PROSITE" id="PS50862"/>
    </source>
</evidence>
<feature type="domain" description="Aminoacyl-transfer RNA synthetases class-II family profile" evidence="13">
    <location>
        <begin position="113"/>
        <end position="468"/>
    </location>
</feature>
<evidence type="ECO:0000256" key="8">
    <source>
        <dbReference type="ARBA" id="ARBA00022917"/>
    </source>
</evidence>
<keyword evidence="9" id="KW-0030">Aminoacyl-tRNA synthetase</keyword>
<dbReference type="Gene3D" id="3.40.50.800">
    <property type="entry name" value="Anticodon-binding domain"/>
    <property type="match status" value="1"/>
</dbReference>
<dbReference type="Pfam" id="PF13393">
    <property type="entry name" value="tRNA-synt_His"/>
    <property type="match status" value="1"/>
</dbReference>
<dbReference type="CDD" id="cd00773">
    <property type="entry name" value="HisRS-like_core"/>
    <property type="match status" value="1"/>
</dbReference>
<evidence type="ECO:0000256" key="11">
    <source>
        <dbReference type="ARBA" id="ARBA00047639"/>
    </source>
</evidence>
<dbReference type="PANTHER" id="PTHR11476:SF7">
    <property type="entry name" value="HISTIDINE--TRNA LIGASE"/>
    <property type="match status" value="1"/>
</dbReference>
<dbReference type="InterPro" id="IPR004154">
    <property type="entry name" value="Anticodon-bd"/>
</dbReference>
<dbReference type="PROSITE" id="PS50862">
    <property type="entry name" value="AA_TRNA_LIGASE_II"/>
    <property type="match status" value="1"/>
</dbReference>
<evidence type="ECO:0000256" key="12">
    <source>
        <dbReference type="SAM" id="MobiDB-lite"/>
    </source>
</evidence>
<dbReference type="Proteomes" id="UP001305414">
    <property type="component" value="Unassembled WGS sequence"/>
</dbReference>
<reference evidence="14 15" key="1">
    <citation type="submission" date="2023-10" db="EMBL/GenBank/DDBJ databases">
        <title>Draft genome sequence of Xylaria bambusicola isolate GMP-LS, the root and basal stem rot pathogen of sugarcane in Indonesia.</title>
        <authorList>
            <person name="Selvaraj P."/>
            <person name="Muralishankar V."/>
            <person name="Muruganantham S."/>
            <person name="Sp S."/>
            <person name="Haryani S."/>
            <person name="Lau K.J.X."/>
            <person name="Naqvi N.I."/>
        </authorList>
    </citation>
    <scope>NUCLEOTIDE SEQUENCE [LARGE SCALE GENOMIC DNA]</scope>
    <source>
        <strain evidence="14">GMP-LS</strain>
    </source>
</reference>
<evidence type="ECO:0000256" key="1">
    <source>
        <dbReference type="ARBA" id="ARBA00004496"/>
    </source>
</evidence>
<evidence type="ECO:0000256" key="6">
    <source>
        <dbReference type="ARBA" id="ARBA00022741"/>
    </source>
</evidence>
<feature type="compositionally biased region" description="Basic and acidic residues" evidence="12">
    <location>
        <begin position="97"/>
        <end position="107"/>
    </location>
</feature>
<evidence type="ECO:0000256" key="3">
    <source>
        <dbReference type="ARBA" id="ARBA00012815"/>
    </source>
</evidence>
<dbReference type="PANTHER" id="PTHR11476">
    <property type="entry name" value="HISTIDYL-TRNA SYNTHETASE"/>
    <property type="match status" value="1"/>
</dbReference>
<evidence type="ECO:0000256" key="7">
    <source>
        <dbReference type="ARBA" id="ARBA00022840"/>
    </source>
</evidence>
<dbReference type="AlphaFoldDB" id="A0AAN7UFE2"/>
<dbReference type="Pfam" id="PF03129">
    <property type="entry name" value="HGTP_anticodon"/>
    <property type="match status" value="1"/>
</dbReference>
<feature type="region of interest" description="Disordered" evidence="12">
    <location>
        <begin position="74"/>
        <end position="110"/>
    </location>
</feature>
<accession>A0AAN7UFE2</accession>
<keyword evidence="4" id="KW-0963">Cytoplasm</keyword>
<keyword evidence="7" id="KW-0067">ATP-binding</keyword>
<dbReference type="GO" id="GO:0005829">
    <property type="term" value="C:cytosol"/>
    <property type="evidence" value="ECO:0007669"/>
    <property type="project" value="TreeGrafter"/>
</dbReference>
<dbReference type="SUPFAM" id="SSF52954">
    <property type="entry name" value="Class II aaRS ABD-related"/>
    <property type="match status" value="1"/>
</dbReference>
<comment type="similarity">
    <text evidence="2">Belongs to the class-II aminoacyl-tRNA synthetase family.</text>
</comment>
<evidence type="ECO:0000256" key="5">
    <source>
        <dbReference type="ARBA" id="ARBA00022598"/>
    </source>
</evidence>
<dbReference type="InterPro" id="IPR036621">
    <property type="entry name" value="Anticodon-bd_dom_sf"/>
</dbReference>
<keyword evidence="5" id="KW-0436">Ligase</keyword>
<evidence type="ECO:0000256" key="4">
    <source>
        <dbReference type="ARBA" id="ARBA00022490"/>
    </source>
</evidence>
<comment type="subcellular location">
    <subcellularLocation>
        <location evidence="1">Cytoplasm</location>
    </subcellularLocation>
</comment>
<dbReference type="GO" id="GO:0005524">
    <property type="term" value="F:ATP binding"/>
    <property type="evidence" value="ECO:0007669"/>
    <property type="project" value="UniProtKB-KW"/>
</dbReference>
<comment type="caution">
    <text evidence="14">The sequence shown here is derived from an EMBL/GenBank/DDBJ whole genome shotgun (WGS) entry which is preliminary data.</text>
</comment>
<dbReference type="SUPFAM" id="SSF55681">
    <property type="entry name" value="Class II aaRS and biotin synthetases"/>
    <property type="match status" value="1"/>
</dbReference>
<gene>
    <name evidence="14" type="ORF">RRF57_002502</name>
</gene>
<dbReference type="Gene3D" id="3.30.930.10">
    <property type="entry name" value="Bira Bifunctional Protein, Domain 2"/>
    <property type="match status" value="1"/>
</dbReference>
<evidence type="ECO:0000313" key="15">
    <source>
        <dbReference type="Proteomes" id="UP001305414"/>
    </source>
</evidence>
<dbReference type="CDD" id="cd00859">
    <property type="entry name" value="HisRS_anticodon"/>
    <property type="match status" value="1"/>
</dbReference>
<proteinExistence type="inferred from homology"/>
<dbReference type="FunFam" id="3.40.50.800:FF:000015">
    <property type="entry name" value="Histidyl-tRNA synthetase, mitochondrial"/>
    <property type="match status" value="1"/>
</dbReference>
<dbReference type="GO" id="GO:0003723">
    <property type="term" value="F:RNA binding"/>
    <property type="evidence" value="ECO:0007669"/>
    <property type="project" value="TreeGrafter"/>
</dbReference>
<sequence>MRLPALQSPTTLTLTLSSSLCCCHCRPILSSPCIFSQRTFTSAVAASRPRFHQLPRTPVQAQSRTWTTQRLLTSSSIAQRSSSSRSSSSPAAGIDDNMEREKTDKSAVKVPKGTRDWVGADIKIRDRIFKAAEDAFTRHGGVALDTPVFELKSILAGKYGIKAAYVSPRFISPSHVRTSTDREQEDLALRYDLTVSLRMTWSNHKCICAVPFARWLAMNNTQHIKRYHIAKVYRRDQPAIARGRMREFYQCDFDIAGEYDAMIPDAEILRIVYEVFSSLGLAKDVTVKINHRKILDGLFAVAGVPDDKIRSISSAVDKLDKMSPEEVKKEMIEKGLEGNVADEILEWTKYNGDIPKIIDLLSKNEKMITNEKMKQGIDEMSLLHSYLDAYGIADRVSFDLALARGLDYYTGLIYEAVIELSAKDRSAETRVGSIAAGGRYDNLVGMYGRKQIPCIGISFGVDRIFTILKSRYEKEKQKVRGSDVYVMVFGGKNGLLAERMGIARLLWDAGLSAEFSPKVKPRLPQQFKAAETGGIPLAVIIGEDELKAGKVKVKVMGLPDGHPDKEGKLVEKTDLAAECKRLLAEGVQQTNGEPDVGSLNISS</sequence>
<protein>
    <recommendedName>
        <fullName evidence="3">histidine--tRNA ligase</fullName>
        <ecNumber evidence="3">6.1.1.21</ecNumber>
    </recommendedName>
    <alternativeName>
        <fullName evidence="10">Histidyl-tRNA synthetase</fullName>
    </alternativeName>
</protein>
<name>A0AAN7UFE2_9PEZI</name>
<dbReference type="InterPro" id="IPR006195">
    <property type="entry name" value="aa-tRNA-synth_II"/>
</dbReference>
<dbReference type="GO" id="GO:0004821">
    <property type="term" value="F:histidine-tRNA ligase activity"/>
    <property type="evidence" value="ECO:0007669"/>
    <property type="project" value="UniProtKB-EC"/>
</dbReference>
<dbReference type="InterPro" id="IPR041715">
    <property type="entry name" value="HisRS-like_core"/>
</dbReference>
<evidence type="ECO:0000256" key="10">
    <source>
        <dbReference type="ARBA" id="ARBA00030619"/>
    </source>
</evidence>
<keyword evidence="15" id="KW-1185">Reference proteome</keyword>
<evidence type="ECO:0000313" key="14">
    <source>
        <dbReference type="EMBL" id="KAK5626787.1"/>
    </source>
</evidence>
<feature type="compositionally biased region" description="Low complexity" evidence="12">
    <location>
        <begin position="74"/>
        <end position="89"/>
    </location>
</feature>
<dbReference type="GO" id="GO:0005739">
    <property type="term" value="C:mitochondrion"/>
    <property type="evidence" value="ECO:0007669"/>
    <property type="project" value="TreeGrafter"/>
</dbReference>
<evidence type="ECO:0000256" key="2">
    <source>
        <dbReference type="ARBA" id="ARBA00008226"/>
    </source>
</evidence>
<evidence type="ECO:0000256" key="9">
    <source>
        <dbReference type="ARBA" id="ARBA00023146"/>
    </source>
</evidence>
<comment type="catalytic activity">
    <reaction evidence="11">
        <text>tRNA(His) + L-histidine + ATP = L-histidyl-tRNA(His) + AMP + diphosphate + H(+)</text>
        <dbReference type="Rhea" id="RHEA:17313"/>
        <dbReference type="Rhea" id="RHEA-COMP:9665"/>
        <dbReference type="Rhea" id="RHEA-COMP:9689"/>
        <dbReference type="ChEBI" id="CHEBI:15378"/>
        <dbReference type="ChEBI" id="CHEBI:30616"/>
        <dbReference type="ChEBI" id="CHEBI:33019"/>
        <dbReference type="ChEBI" id="CHEBI:57595"/>
        <dbReference type="ChEBI" id="CHEBI:78442"/>
        <dbReference type="ChEBI" id="CHEBI:78527"/>
        <dbReference type="ChEBI" id="CHEBI:456215"/>
        <dbReference type="EC" id="6.1.1.21"/>
    </reaction>
</comment>
<dbReference type="GO" id="GO:0032543">
    <property type="term" value="P:mitochondrial translation"/>
    <property type="evidence" value="ECO:0007669"/>
    <property type="project" value="TreeGrafter"/>
</dbReference>
<dbReference type="InterPro" id="IPR045864">
    <property type="entry name" value="aa-tRNA-synth_II/BPL/LPL"/>
</dbReference>